<dbReference type="EMBL" id="MRCB01000001">
    <property type="protein sequence ID" value="OKH26555.1"/>
    <property type="molecule type" value="Genomic_DNA"/>
</dbReference>
<dbReference type="OrthoDB" id="495621at2"/>
<keyword evidence="2" id="KW-1185">Reference proteome</keyword>
<dbReference type="Proteomes" id="UP000186868">
    <property type="component" value="Unassembled WGS sequence"/>
</dbReference>
<protein>
    <submittedName>
        <fullName evidence="1">Uncharacterized protein</fullName>
    </submittedName>
</protein>
<evidence type="ECO:0000313" key="2">
    <source>
        <dbReference type="Proteomes" id="UP000186868"/>
    </source>
</evidence>
<reference evidence="1 2" key="1">
    <citation type="submission" date="2016-11" db="EMBL/GenBank/DDBJ databases">
        <title>Draft Genome Sequences of Nine Cyanobacterial Strains from Diverse Habitats.</title>
        <authorList>
            <person name="Zhu T."/>
            <person name="Hou S."/>
            <person name="Lu X."/>
            <person name="Hess W.R."/>
        </authorList>
    </citation>
    <scope>NUCLEOTIDE SEQUENCE [LARGE SCALE GENOMIC DNA]</scope>
    <source>
        <strain evidence="1 2">NIES-593</strain>
    </source>
</reference>
<name>A0A1U7HSN9_9CYAN</name>
<accession>A0A1U7HSN9</accession>
<sequence>MATKTRKVSLIDDSIMGIYQIAAYNERKLKAVYYGLQETWGIIQAQSQTNWTKAQWDEFKFRFIATFGTIENPKYTVEQMVEYSIKHFNKGLEELLEVNKRTWQQRKRLSAK</sequence>
<dbReference type="RefSeq" id="WP_073597698.1">
    <property type="nucleotide sequence ID" value="NZ_MRCB01000001.1"/>
</dbReference>
<gene>
    <name evidence="1" type="ORF">NIES593_00355</name>
</gene>
<evidence type="ECO:0000313" key="1">
    <source>
        <dbReference type="EMBL" id="OKH26555.1"/>
    </source>
</evidence>
<organism evidence="1 2">
    <name type="scientific">Hydrococcus rivularis NIES-593</name>
    <dbReference type="NCBI Taxonomy" id="1921803"/>
    <lineage>
        <taxon>Bacteria</taxon>
        <taxon>Bacillati</taxon>
        <taxon>Cyanobacteriota</taxon>
        <taxon>Cyanophyceae</taxon>
        <taxon>Pleurocapsales</taxon>
        <taxon>Hydrococcaceae</taxon>
        <taxon>Hydrococcus</taxon>
    </lineage>
</organism>
<comment type="caution">
    <text evidence="1">The sequence shown here is derived from an EMBL/GenBank/DDBJ whole genome shotgun (WGS) entry which is preliminary data.</text>
</comment>
<dbReference type="AlphaFoldDB" id="A0A1U7HSN9"/>
<proteinExistence type="predicted"/>